<reference evidence="1" key="1">
    <citation type="submission" date="2022-09" db="EMBL/GenBank/DDBJ databases">
        <title>A Global Phylogenomic Analysis of the Shiitake Genus Lentinula.</title>
        <authorList>
            <consortium name="DOE Joint Genome Institute"/>
            <person name="Sierra-Patev S."/>
            <person name="Min B."/>
            <person name="Naranjo-Ortiz M."/>
            <person name="Looney B."/>
            <person name="Konkel Z."/>
            <person name="Slot J.C."/>
            <person name="Sakamoto Y."/>
            <person name="Steenwyk J.L."/>
            <person name="Rokas A."/>
            <person name="Carro J."/>
            <person name="Camarero S."/>
            <person name="Ferreira P."/>
            <person name="Molpeceres G."/>
            <person name="Ruiz-Duenas F.J."/>
            <person name="Serrano A."/>
            <person name="Henrissat B."/>
            <person name="Drula E."/>
            <person name="Hughes K.W."/>
            <person name="Mata J.L."/>
            <person name="Ishikawa N.K."/>
            <person name="Vargas-Isla R."/>
            <person name="Ushijima S."/>
            <person name="Smith C.A."/>
            <person name="Ahrendt S."/>
            <person name="Andreopoulos W."/>
            <person name="He G."/>
            <person name="Labutti K."/>
            <person name="Lipzen A."/>
            <person name="Ng V."/>
            <person name="Riley R."/>
            <person name="Sandor L."/>
            <person name="Barry K."/>
            <person name="Martinez A.T."/>
            <person name="Xiao Y."/>
            <person name="Gibbons J.G."/>
            <person name="Terashima K."/>
            <person name="Grigoriev I.V."/>
            <person name="Hibbett D.S."/>
        </authorList>
    </citation>
    <scope>NUCLEOTIDE SEQUENCE</scope>
    <source>
        <strain evidence="1">TMI1499</strain>
    </source>
</reference>
<organism evidence="1 2">
    <name type="scientific">Lentinula aff. lateritia</name>
    <dbReference type="NCBI Taxonomy" id="2804960"/>
    <lineage>
        <taxon>Eukaryota</taxon>
        <taxon>Fungi</taxon>
        <taxon>Dikarya</taxon>
        <taxon>Basidiomycota</taxon>
        <taxon>Agaricomycotina</taxon>
        <taxon>Agaricomycetes</taxon>
        <taxon>Agaricomycetidae</taxon>
        <taxon>Agaricales</taxon>
        <taxon>Marasmiineae</taxon>
        <taxon>Omphalotaceae</taxon>
        <taxon>Lentinula</taxon>
    </lineage>
</organism>
<dbReference type="Proteomes" id="UP001163835">
    <property type="component" value="Unassembled WGS sequence"/>
</dbReference>
<proteinExistence type="predicted"/>
<gene>
    <name evidence="1" type="ORF">F5876DRAFT_42559</name>
</gene>
<accession>A0ACC1U036</accession>
<name>A0ACC1U036_9AGAR</name>
<comment type="caution">
    <text evidence="1">The sequence shown here is derived from an EMBL/GenBank/DDBJ whole genome shotgun (WGS) entry which is preliminary data.</text>
</comment>
<sequence length="135" mass="15329">MFWTSIVLSSAAPPNIGKSLRRLLPRALPPSLVAHPGNLYEVLSRTPSGGVGKRVYQLRWSQKNIPDCYWVVTRSQFKCEGKHGKAWGKLFWKGRLVSTTEERIRGSLKYTWAEGQSQVMLPKTVCDRVLSTFHN</sequence>
<keyword evidence="2" id="KW-1185">Reference proteome</keyword>
<evidence type="ECO:0000313" key="2">
    <source>
        <dbReference type="Proteomes" id="UP001163835"/>
    </source>
</evidence>
<protein>
    <submittedName>
        <fullName evidence="1">Uncharacterized protein</fullName>
    </submittedName>
</protein>
<dbReference type="EMBL" id="MU795120">
    <property type="protein sequence ID" value="KAJ3810074.1"/>
    <property type="molecule type" value="Genomic_DNA"/>
</dbReference>
<evidence type="ECO:0000313" key="1">
    <source>
        <dbReference type="EMBL" id="KAJ3810074.1"/>
    </source>
</evidence>